<name>A0A1X9LJ15_9MICO</name>
<protein>
    <submittedName>
        <fullName evidence="1">Uncharacterized protein</fullName>
    </submittedName>
</protein>
<dbReference type="KEGG" id="cphy:B5808_02925"/>
<keyword evidence="2" id="KW-1185">Reference proteome</keyword>
<evidence type="ECO:0000313" key="1">
    <source>
        <dbReference type="EMBL" id="ARJ04298.1"/>
    </source>
</evidence>
<proteinExistence type="predicted"/>
<dbReference type="STRING" id="1619308.B5808_02925"/>
<organism evidence="1 2">
    <name type="scientific">Cnuibacter physcomitrellae</name>
    <dbReference type="NCBI Taxonomy" id="1619308"/>
    <lineage>
        <taxon>Bacteria</taxon>
        <taxon>Bacillati</taxon>
        <taxon>Actinomycetota</taxon>
        <taxon>Actinomycetes</taxon>
        <taxon>Micrococcales</taxon>
        <taxon>Microbacteriaceae</taxon>
        <taxon>Cnuibacter</taxon>
    </lineage>
</organism>
<dbReference type="AlphaFoldDB" id="A0A1X9LJ15"/>
<dbReference type="Proteomes" id="UP000192775">
    <property type="component" value="Chromosome"/>
</dbReference>
<gene>
    <name evidence="1" type="ORF">B5808_02925</name>
</gene>
<accession>A0A1X9LJ15</accession>
<dbReference type="EMBL" id="CP020715">
    <property type="protein sequence ID" value="ARJ04298.1"/>
    <property type="molecule type" value="Genomic_DNA"/>
</dbReference>
<sequence length="140" mass="15269">MTLPALRDDALTVDGADVVVRLSLPWIRSLPLSSVLDLALSIDGAPVDDLLVDLGGRLIAPGELAQETRWWFLQDRLVLRASTILPEGVHDVLVTFRLAIPYLPAGPDAPLTLPFEVRCELTARPETSHARASEVSRDVL</sequence>
<reference evidence="1 2" key="1">
    <citation type="submission" date="2017-04" db="EMBL/GenBank/DDBJ databases">
        <authorList>
            <person name="Afonso C.L."/>
            <person name="Miller P.J."/>
            <person name="Scott M.A."/>
            <person name="Spackman E."/>
            <person name="Goraichik I."/>
            <person name="Dimitrov K.M."/>
            <person name="Suarez D.L."/>
            <person name="Swayne D.E."/>
        </authorList>
    </citation>
    <scope>NUCLEOTIDE SEQUENCE [LARGE SCALE GENOMIC DNA]</scope>
    <source>
        <strain evidence="2">XA(T)</strain>
    </source>
</reference>
<evidence type="ECO:0000313" key="2">
    <source>
        <dbReference type="Proteomes" id="UP000192775"/>
    </source>
</evidence>
<dbReference type="RefSeq" id="WP_085018278.1">
    <property type="nucleotide sequence ID" value="NZ_BMHD01000001.1"/>
</dbReference>